<evidence type="ECO:0000313" key="2">
    <source>
        <dbReference type="RefSeq" id="XP_075092495.1"/>
    </source>
</evidence>
<organism evidence="1 2">
    <name type="scientific">Nicotiana tabacum</name>
    <name type="common">Common tobacco</name>
    <dbReference type="NCBI Taxonomy" id="4097"/>
    <lineage>
        <taxon>Eukaryota</taxon>
        <taxon>Viridiplantae</taxon>
        <taxon>Streptophyta</taxon>
        <taxon>Embryophyta</taxon>
        <taxon>Tracheophyta</taxon>
        <taxon>Spermatophyta</taxon>
        <taxon>Magnoliopsida</taxon>
        <taxon>eudicotyledons</taxon>
        <taxon>Gunneridae</taxon>
        <taxon>Pentapetalae</taxon>
        <taxon>asterids</taxon>
        <taxon>lamiids</taxon>
        <taxon>Solanales</taxon>
        <taxon>Solanaceae</taxon>
        <taxon>Nicotianoideae</taxon>
        <taxon>Nicotianeae</taxon>
        <taxon>Nicotiana</taxon>
    </lineage>
</organism>
<name>A0AC58T5K9_TOBAC</name>
<dbReference type="Proteomes" id="UP000790787">
    <property type="component" value="Chromosome 18"/>
</dbReference>
<sequence length="196" mass="22313">MTRLDIAFAVQVLIQYMHCPKVSHMEAALRVVRYIKQAPIQGLLMPAERADKLIAYCDSDWASCIESRRPATGYLVKFGNALVSWKSKKQITVSKSSAEVDKAAIQIAANLIFHERTKHINIDCHFVREKICEGLLKTHYVHTKDQLADLLTKSLGKFQHDQLLNQLGVKNRSVSLKCGFPLRVFFQKPDLQIYDS</sequence>
<protein>
    <submittedName>
        <fullName evidence="2">Secreted RxLR effector protein 161-like</fullName>
    </submittedName>
</protein>
<dbReference type="RefSeq" id="XP_075092495.1">
    <property type="nucleotide sequence ID" value="XM_075236394.1"/>
</dbReference>
<accession>A0AC58T5K9</accession>
<keyword evidence="1" id="KW-1185">Reference proteome</keyword>
<evidence type="ECO:0000313" key="1">
    <source>
        <dbReference type="Proteomes" id="UP000790787"/>
    </source>
</evidence>
<reference evidence="1" key="1">
    <citation type="journal article" date="2014" name="Nat. Commun.">
        <title>The tobacco genome sequence and its comparison with those of tomato and potato.</title>
        <authorList>
            <person name="Sierro N."/>
            <person name="Battey J.N."/>
            <person name="Ouadi S."/>
            <person name="Bakaher N."/>
            <person name="Bovet L."/>
            <person name="Willig A."/>
            <person name="Goepfert S."/>
            <person name="Peitsch M.C."/>
            <person name="Ivanov N.V."/>
        </authorList>
    </citation>
    <scope>NUCLEOTIDE SEQUENCE [LARGE SCALE GENOMIC DNA]</scope>
</reference>
<gene>
    <name evidence="2" type="primary">LOC142172720</name>
</gene>
<reference evidence="2" key="2">
    <citation type="submission" date="2025-08" db="UniProtKB">
        <authorList>
            <consortium name="RefSeq"/>
        </authorList>
    </citation>
    <scope>IDENTIFICATION</scope>
    <source>
        <tissue evidence="2">Leaf</tissue>
    </source>
</reference>
<proteinExistence type="predicted"/>